<evidence type="ECO:0000256" key="1">
    <source>
        <dbReference type="ARBA" id="ARBA00007529"/>
    </source>
</evidence>
<dbReference type="RefSeq" id="WP_281363680.1">
    <property type="nucleotide sequence ID" value="NZ_CADIKK010000037.1"/>
</dbReference>
<reference evidence="2 3" key="1">
    <citation type="submission" date="2020-04" db="EMBL/GenBank/DDBJ databases">
        <authorList>
            <person name="De Canck E."/>
        </authorList>
    </citation>
    <scope>NUCLEOTIDE SEQUENCE [LARGE SCALE GENOMIC DNA]</scope>
    <source>
        <strain evidence="2 3">LMG 28614</strain>
    </source>
</reference>
<dbReference type="Proteomes" id="UP000494365">
    <property type="component" value="Unassembled WGS sequence"/>
</dbReference>
<evidence type="ECO:0000313" key="2">
    <source>
        <dbReference type="EMBL" id="CAB3803929.1"/>
    </source>
</evidence>
<evidence type="ECO:0000313" key="3">
    <source>
        <dbReference type="Proteomes" id="UP000494365"/>
    </source>
</evidence>
<dbReference type="SUPFAM" id="SSF54506">
    <property type="entry name" value="Diaminopimelate epimerase-like"/>
    <property type="match status" value="1"/>
</dbReference>
<keyword evidence="3" id="KW-1185">Reference proteome</keyword>
<name>A0A6S7BV75_9BURK</name>
<proteinExistence type="inferred from homology"/>
<dbReference type="Gene3D" id="3.10.310.10">
    <property type="entry name" value="Diaminopimelate Epimerase, Chain A, domain 1"/>
    <property type="match status" value="1"/>
</dbReference>
<comment type="similarity">
    <text evidence="1">Belongs to the proline racemase family.</text>
</comment>
<dbReference type="InterPro" id="IPR008794">
    <property type="entry name" value="Pro_racemase_fam"/>
</dbReference>
<dbReference type="Pfam" id="PF05544">
    <property type="entry name" value="Pro_racemase"/>
    <property type="match status" value="1"/>
</dbReference>
<organism evidence="2 3">
    <name type="scientific">Paraburkholderia ultramafica</name>
    <dbReference type="NCBI Taxonomy" id="1544867"/>
    <lineage>
        <taxon>Bacteria</taxon>
        <taxon>Pseudomonadati</taxon>
        <taxon>Pseudomonadota</taxon>
        <taxon>Betaproteobacteria</taxon>
        <taxon>Burkholderiales</taxon>
        <taxon>Burkholderiaceae</taxon>
        <taxon>Paraburkholderia</taxon>
    </lineage>
</organism>
<dbReference type="AlphaFoldDB" id="A0A6S7BV75"/>
<protein>
    <submittedName>
        <fullName evidence="2">Uncharacterized protein</fullName>
    </submittedName>
</protein>
<accession>A0A6S7BV75</accession>
<sequence length="43" mass="4977">MTFKRTFQTVETHAGEPMRVITGGVPHIPGDTVYEQMKWLEKE</sequence>
<gene>
    <name evidence="2" type="ORF">LMG28614_05913</name>
</gene>
<dbReference type="EMBL" id="CADIKK010000037">
    <property type="protein sequence ID" value="CAB3803929.1"/>
    <property type="molecule type" value="Genomic_DNA"/>
</dbReference>